<dbReference type="EMBL" id="FNLC01000004">
    <property type="protein sequence ID" value="SDR35247.1"/>
    <property type="molecule type" value="Genomic_DNA"/>
</dbReference>
<dbReference type="AlphaFoldDB" id="A0A1H1IC47"/>
<feature type="compositionally biased region" description="Acidic residues" evidence="1">
    <location>
        <begin position="207"/>
        <end position="216"/>
    </location>
</feature>
<dbReference type="RefSeq" id="WP_090384442.1">
    <property type="nucleotide sequence ID" value="NZ_FNLC01000004.1"/>
</dbReference>
<proteinExistence type="predicted"/>
<accession>A0A1H1IC47</accession>
<protein>
    <submittedName>
        <fullName evidence="2">Uncharacterized protein</fullName>
    </submittedName>
</protein>
<reference evidence="3" key="1">
    <citation type="submission" date="2016-10" db="EMBL/GenBank/DDBJ databases">
        <authorList>
            <person name="Varghese N."/>
            <person name="Submissions S."/>
        </authorList>
    </citation>
    <scope>NUCLEOTIDE SEQUENCE [LARGE SCALE GENOMIC DNA]</scope>
    <source>
        <strain evidence="3">DSM 24767</strain>
    </source>
</reference>
<gene>
    <name evidence="2" type="ORF">SAMN04489842_3416</name>
</gene>
<dbReference type="OrthoDB" id="205778at2157"/>
<keyword evidence="3" id="KW-1185">Reference proteome</keyword>
<dbReference type="STRING" id="1095778.SAMN04489842_3416"/>
<evidence type="ECO:0000313" key="3">
    <source>
        <dbReference type="Proteomes" id="UP000198848"/>
    </source>
</evidence>
<organism evidence="2 3">
    <name type="scientific">Natronobacterium texcoconense</name>
    <dbReference type="NCBI Taxonomy" id="1095778"/>
    <lineage>
        <taxon>Archaea</taxon>
        <taxon>Methanobacteriati</taxon>
        <taxon>Methanobacteriota</taxon>
        <taxon>Stenosarchaea group</taxon>
        <taxon>Halobacteria</taxon>
        <taxon>Halobacteriales</taxon>
        <taxon>Natrialbaceae</taxon>
        <taxon>Natronobacterium</taxon>
    </lineage>
</organism>
<dbReference type="Proteomes" id="UP000198848">
    <property type="component" value="Unassembled WGS sequence"/>
</dbReference>
<name>A0A1H1IC47_NATTX</name>
<evidence type="ECO:0000256" key="1">
    <source>
        <dbReference type="SAM" id="MobiDB-lite"/>
    </source>
</evidence>
<sequence>MPQSPCTRRRALHLGVGALALASGCIGTDPSEDEPDSDDEIDVIDGVGVHTFRFDANDREAVVEREDNDNDTVSRRSRLPYVFEAEYVDALELQYEPVASDGEDEPEDPLAALREIDYEEASGFVVQATVSACHRQAFQYAERRDTSDDESGVRVQFCTTKREPDVACSIDDQQVQVTVLELPIAYEQRPSGHGRGRSSSCGVPPEMAEDLEGGRE</sequence>
<feature type="region of interest" description="Disordered" evidence="1">
    <location>
        <begin position="187"/>
        <end position="216"/>
    </location>
</feature>
<evidence type="ECO:0000313" key="2">
    <source>
        <dbReference type="EMBL" id="SDR35247.1"/>
    </source>
</evidence>